<sequence>MEEEAAALERAQVVMEEWERAEPGFKPKTKRQIDAQMKQWDQDFERRQAEREAQRQTNLTRYDPEREKARLALLECHSILEHQLQEIEQLSAGDAFPAMDPKRRAAKVAELDGAIVRHRAKVEELEPAVGDPEDVPDTNGHLPADRRFTTLHHYRQHRIDEVTKLRARLPELEVALGSTEDKAERSKLRGERDVKRARLAELLAVPRLESEDMCADCATPWAKHGWVTPPADGPCPAWPGWGAQLQKVRQMFEDMARRNEVSKPAAPPPPKPEPVAVIPSGLPIGEVVERLQVLQATYPDAEVRRGRANRWELWPNPDSSEGKPPRDP</sequence>
<feature type="region of interest" description="Disordered" evidence="1">
    <location>
        <begin position="257"/>
        <end position="278"/>
    </location>
</feature>
<organism evidence="2 3">
    <name type="scientific">Intrasporangium chromatireducens Q5-1</name>
    <dbReference type="NCBI Taxonomy" id="584657"/>
    <lineage>
        <taxon>Bacteria</taxon>
        <taxon>Bacillati</taxon>
        <taxon>Actinomycetota</taxon>
        <taxon>Actinomycetes</taxon>
        <taxon>Micrococcales</taxon>
        <taxon>Intrasporangiaceae</taxon>
        <taxon>Intrasporangium</taxon>
    </lineage>
</organism>
<gene>
    <name evidence="2" type="ORF">N864_09280</name>
</gene>
<dbReference type="RefSeq" id="WP_034713720.1">
    <property type="nucleotide sequence ID" value="NZ_AWQS01000017.1"/>
</dbReference>
<dbReference type="AlphaFoldDB" id="W9GMC4"/>
<keyword evidence="3" id="KW-1185">Reference proteome</keyword>
<comment type="caution">
    <text evidence="2">The sequence shown here is derived from an EMBL/GenBank/DDBJ whole genome shotgun (WGS) entry which is preliminary data.</text>
</comment>
<dbReference type="EMBL" id="AWQS01000017">
    <property type="protein sequence ID" value="EWT07260.1"/>
    <property type="molecule type" value="Genomic_DNA"/>
</dbReference>
<evidence type="ECO:0000313" key="2">
    <source>
        <dbReference type="EMBL" id="EWT07260.1"/>
    </source>
</evidence>
<dbReference type="OrthoDB" id="5112685at2"/>
<protein>
    <submittedName>
        <fullName evidence="2">Uncharacterized protein</fullName>
    </submittedName>
</protein>
<evidence type="ECO:0000313" key="3">
    <source>
        <dbReference type="Proteomes" id="UP000019494"/>
    </source>
</evidence>
<feature type="compositionally biased region" description="Basic and acidic residues" evidence="1">
    <location>
        <begin position="40"/>
        <end position="54"/>
    </location>
</feature>
<name>W9GMC4_9MICO</name>
<reference evidence="3" key="1">
    <citation type="submission" date="2013-08" db="EMBL/GenBank/DDBJ databases">
        <title>Intrasporangium oryzae NRRL B-24470.</title>
        <authorList>
            <person name="Liu H."/>
            <person name="Wang G."/>
        </authorList>
    </citation>
    <scope>NUCLEOTIDE SEQUENCE [LARGE SCALE GENOMIC DNA]</scope>
    <source>
        <strain evidence="3">Q5-1</strain>
    </source>
</reference>
<dbReference type="Proteomes" id="UP000019494">
    <property type="component" value="Unassembled WGS sequence"/>
</dbReference>
<accession>W9GMC4</accession>
<evidence type="ECO:0000256" key="1">
    <source>
        <dbReference type="SAM" id="MobiDB-lite"/>
    </source>
</evidence>
<proteinExistence type="predicted"/>
<feature type="region of interest" description="Disordered" evidence="1">
    <location>
        <begin position="305"/>
        <end position="328"/>
    </location>
</feature>
<feature type="region of interest" description="Disordered" evidence="1">
    <location>
        <begin position="27"/>
        <end position="59"/>
    </location>
</feature>